<accession>A0ACC3NSA9</accession>
<comment type="caution">
    <text evidence="1">The sequence shown here is derived from an EMBL/GenBank/DDBJ whole genome shotgun (WGS) entry which is preliminary data.</text>
</comment>
<dbReference type="EMBL" id="JAUTXU010000015">
    <property type="protein sequence ID" value="KAK3722009.1"/>
    <property type="molecule type" value="Genomic_DNA"/>
</dbReference>
<evidence type="ECO:0000313" key="2">
    <source>
        <dbReference type="Proteomes" id="UP001281147"/>
    </source>
</evidence>
<keyword evidence="2" id="KW-1185">Reference proteome</keyword>
<reference evidence="1" key="1">
    <citation type="submission" date="2023-07" db="EMBL/GenBank/DDBJ databases">
        <title>Black Yeasts Isolated from many extreme environments.</title>
        <authorList>
            <person name="Coleine C."/>
            <person name="Stajich J.E."/>
            <person name="Selbmann L."/>
        </authorList>
    </citation>
    <scope>NUCLEOTIDE SEQUENCE</scope>
    <source>
        <strain evidence="1">CCFEE 5714</strain>
    </source>
</reference>
<dbReference type="Proteomes" id="UP001281147">
    <property type="component" value="Unassembled WGS sequence"/>
</dbReference>
<organism evidence="1 2">
    <name type="scientific">Vermiconidia calcicola</name>
    <dbReference type="NCBI Taxonomy" id="1690605"/>
    <lineage>
        <taxon>Eukaryota</taxon>
        <taxon>Fungi</taxon>
        <taxon>Dikarya</taxon>
        <taxon>Ascomycota</taxon>
        <taxon>Pezizomycotina</taxon>
        <taxon>Dothideomycetes</taxon>
        <taxon>Dothideomycetidae</taxon>
        <taxon>Mycosphaerellales</taxon>
        <taxon>Extremaceae</taxon>
        <taxon>Vermiconidia</taxon>
    </lineage>
</organism>
<protein>
    <submittedName>
        <fullName evidence="1">Uncharacterized protein</fullName>
    </submittedName>
</protein>
<gene>
    <name evidence="1" type="ORF">LTR37_002825</name>
</gene>
<sequence>MSNQWQQQAPGQQGQWQHVPGQPQYQPQASIGQQYNPAIQSAPPVFQHPPMPSGQQGGSGIGAHSYTSTVTTTITTSSLARNGNSHDSQATLGPITQLTGHMQRLQMQQSPSYQSQPSFQQQVQSPPPPQIQPQQQAQPPPMLELPPPQSAPTFAAPLQQQVVPQYPPPVHNHSSQYPITVEQRQQAWSVWLSQNAGKPQRTKYRTMNEFLSGLKDKQVYETLVQQQQTQQAQITLQMQQSNNAVQAQQAEEERQRRAVADQQRRQRTLERRQKKAVGEEQHRQDLENRQREQQQQQTMMSQQQLMQQEAMGGYGATNTTTSTTDVTQTIMQQGSNAGAGEYRRQAISQGPDAVRRLDQRIQAMFLRCRPCPMGFVWIPLPNGYRCGGGTHFVSDLEIDKMLRIPGYQPQVLWDNGLVSPFMIRGTGAFRPWGT</sequence>
<evidence type="ECO:0000313" key="1">
    <source>
        <dbReference type="EMBL" id="KAK3722009.1"/>
    </source>
</evidence>
<proteinExistence type="predicted"/>
<name>A0ACC3NSA9_9PEZI</name>